<comment type="similarity">
    <text evidence="1 4">Belongs to the universal ribosomal protein uL22 family.</text>
</comment>
<dbReference type="GO" id="GO:0005762">
    <property type="term" value="C:mitochondrial large ribosomal subunit"/>
    <property type="evidence" value="ECO:0007669"/>
    <property type="project" value="TreeGrafter"/>
</dbReference>
<dbReference type="InterPro" id="IPR036394">
    <property type="entry name" value="Ribosomal_uL22_sf"/>
</dbReference>
<sequence length="319" mass="36532">MKKFISLVRASSCFQHHHHQLGTSGNGLATAMSTTPRGTLSVLFQQQSPSTANSKMFHTNVLSFQQQEQQQQVSLHSYPSSTIQEIMNNLPDPSTLNIKPRNKKTPVERHKTRQTWRDRPKITSKFLDTLPTVTYRQINIKQGPKKVNEVTEMLRGISAKEALIQLQSCEKKIAPKLYTFIRSCMLNAENVHGMNADRLLIRECIVNKQQYRKQLRYHAKGRYGVELNRRTSVVVKMVEVPEIEGEHRLGRYGWTNKTWREYEQEMLSEKTTETVDNAEIIEPEAIMQEESATTNSAETVETVEVNESPNSSSDKSAKQ</sequence>
<dbReference type="VEuPathDB" id="AmoebaDB:FDP41_001388"/>
<feature type="compositionally biased region" description="Polar residues" evidence="5">
    <location>
        <begin position="290"/>
        <end position="319"/>
    </location>
</feature>
<evidence type="ECO:0000313" key="7">
    <source>
        <dbReference type="Proteomes" id="UP000444721"/>
    </source>
</evidence>
<dbReference type="AlphaFoldDB" id="A0A6A5C1G6"/>
<dbReference type="Gene3D" id="3.90.470.10">
    <property type="entry name" value="Ribosomal protein L22/L17"/>
    <property type="match status" value="1"/>
</dbReference>
<reference evidence="6 7" key="1">
    <citation type="journal article" date="2019" name="Sci. Rep.">
        <title>Nanopore sequencing improves the draft genome of the human pathogenic amoeba Naegleria fowleri.</title>
        <authorList>
            <person name="Liechti N."/>
            <person name="Schurch N."/>
            <person name="Bruggmann R."/>
            <person name="Wittwer M."/>
        </authorList>
    </citation>
    <scope>NUCLEOTIDE SEQUENCE [LARGE SCALE GENOMIC DNA]</scope>
    <source>
        <strain evidence="6 7">ATCC 30894</strain>
    </source>
</reference>
<evidence type="ECO:0000256" key="2">
    <source>
        <dbReference type="ARBA" id="ARBA00022980"/>
    </source>
</evidence>
<protein>
    <recommendedName>
        <fullName evidence="8">Ribosomal protein L22</fullName>
    </recommendedName>
</protein>
<feature type="region of interest" description="Disordered" evidence="5">
    <location>
        <begin position="283"/>
        <end position="319"/>
    </location>
</feature>
<evidence type="ECO:0008006" key="8">
    <source>
        <dbReference type="Google" id="ProtNLM"/>
    </source>
</evidence>
<organism evidence="6 7">
    <name type="scientific">Naegleria fowleri</name>
    <name type="common">Brain eating amoeba</name>
    <dbReference type="NCBI Taxonomy" id="5763"/>
    <lineage>
        <taxon>Eukaryota</taxon>
        <taxon>Discoba</taxon>
        <taxon>Heterolobosea</taxon>
        <taxon>Tetramitia</taxon>
        <taxon>Eutetramitia</taxon>
        <taxon>Vahlkampfiidae</taxon>
        <taxon>Naegleria</taxon>
    </lineage>
</organism>
<dbReference type="VEuPathDB" id="AmoebaDB:NfTy_029680"/>
<evidence type="ECO:0000256" key="3">
    <source>
        <dbReference type="ARBA" id="ARBA00023274"/>
    </source>
</evidence>
<gene>
    <name evidence="6" type="ORF">FDP41_001388</name>
</gene>
<dbReference type="RefSeq" id="XP_044564433.1">
    <property type="nucleotide sequence ID" value="XM_044704466.1"/>
</dbReference>
<evidence type="ECO:0000256" key="1">
    <source>
        <dbReference type="ARBA" id="ARBA00009451"/>
    </source>
</evidence>
<dbReference type="VEuPathDB" id="AmoebaDB:NF0080690"/>
<dbReference type="InterPro" id="IPR001063">
    <property type="entry name" value="Ribosomal_uL22"/>
</dbReference>
<dbReference type="OMA" id="PEIEGEH"/>
<proteinExistence type="inferred from homology"/>
<dbReference type="GO" id="GO:0003735">
    <property type="term" value="F:structural constituent of ribosome"/>
    <property type="evidence" value="ECO:0007669"/>
    <property type="project" value="InterPro"/>
</dbReference>
<keyword evidence="7" id="KW-1185">Reference proteome</keyword>
<dbReference type="OrthoDB" id="416470at2759"/>
<dbReference type="SUPFAM" id="SSF54843">
    <property type="entry name" value="Ribosomal protein L22"/>
    <property type="match status" value="1"/>
</dbReference>
<dbReference type="GO" id="GO:0006412">
    <property type="term" value="P:translation"/>
    <property type="evidence" value="ECO:0007669"/>
    <property type="project" value="InterPro"/>
</dbReference>
<comment type="caution">
    <text evidence="6">The sequence shown here is derived from an EMBL/GenBank/DDBJ whole genome shotgun (WGS) entry which is preliminary data.</text>
</comment>
<dbReference type="InterPro" id="IPR047867">
    <property type="entry name" value="Ribosomal_uL22_bac/org-type"/>
</dbReference>
<dbReference type="GeneID" id="68108606"/>
<dbReference type="Proteomes" id="UP000444721">
    <property type="component" value="Unassembled WGS sequence"/>
</dbReference>
<evidence type="ECO:0000313" key="6">
    <source>
        <dbReference type="EMBL" id="KAF0979720.1"/>
    </source>
</evidence>
<evidence type="ECO:0000256" key="4">
    <source>
        <dbReference type="RuleBase" id="RU004005"/>
    </source>
</evidence>
<keyword evidence="3 4" id="KW-0687">Ribonucleoprotein</keyword>
<dbReference type="PANTHER" id="PTHR13501:SF8">
    <property type="entry name" value="LARGE RIBOSOMAL SUBUNIT PROTEIN UL22M"/>
    <property type="match status" value="1"/>
</dbReference>
<dbReference type="CDD" id="cd00336">
    <property type="entry name" value="Ribosomal_L22"/>
    <property type="match status" value="1"/>
</dbReference>
<keyword evidence="2 4" id="KW-0689">Ribosomal protein</keyword>
<dbReference type="Pfam" id="PF00237">
    <property type="entry name" value="Ribosomal_L22"/>
    <property type="match status" value="1"/>
</dbReference>
<dbReference type="EMBL" id="VFQX01000023">
    <property type="protein sequence ID" value="KAF0979720.1"/>
    <property type="molecule type" value="Genomic_DNA"/>
</dbReference>
<accession>A0A6A5C1G6</accession>
<name>A0A6A5C1G6_NAEFO</name>
<evidence type="ECO:0000256" key="5">
    <source>
        <dbReference type="SAM" id="MobiDB-lite"/>
    </source>
</evidence>
<dbReference type="PANTHER" id="PTHR13501">
    <property type="entry name" value="CHLOROPLAST 50S RIBOSOMAL PROTEIN L22-RELATED"/>
    <property type="match status" value="1"/>
</dbReference>